<comment type="caution">
    <text evidence="1">The sequence shown here is derived from an EMBL/GenBank/DDBJ whole genome shotgun (WGS) entry which is preliminary data.</text>
</comment>
<dbReference type="SUPFAM" id="SSF53448">
    <property type="entry name" value="Nucleotide-diphospho-sugar transferases"/>
    <property type="match status" value="1"/>
</dbReference>
<dbReference type="PANTHER" id="PTHR35105:SF2">
    <property type="entry name" value="PROTEIN CDI"/>
    <property type="match status" value="1"/>
</dbReference>
<keyword evidence="1" id="KW-0808">Transferase</keyword>
<gene>
    <name evidence="1" type="ORF">H7F16_11595</name>
</gene>
<name>A0A842I8H8_9RHOB</name>
<dbReference type="PANTHER" id="PTHR35105">
    <property type="entry name" value="EXPRESSED PROTEIN"/>
    <property type="match status" value="1"/>
</dbReference>
<evidence type="ECO:0000313" key="2">
    <source>
        <dbReference type="Proteomes" id="UP000555411"/>
    </source>
</evidence>
<dbReference type="GO" id="GO:0016757">
    <property type="term" value="F:glycosyltransferase activity"/>
    <property type="evidence" value="ECO:0007669"/>
    <property type="project" value="InterPro"/>
</dbReference>
<reference evidence="1 2" key="1">
    <citation type="journal article" date="2017" name="Int. J. Syst. Evol. Microbiol.">
        <title>Gemmobacter straminiformis sp. nov., isolated from an artificial fountain.</title>
        <authorList>
            <person name="Kang J.Y."/>
            <person name="Kim M.J."/>
            <person name="Chun J."/>
            <person name="Son K.P."/>
            <person name="Jahng K.Y."/>
        </authorList>
    </citation>
    <scope>NUCLEOTIDE SEQUENCE [LARGE SCALE GENOMIC DNA]</scope>
    <source>
        <strain evidence="1 2">CAM-8</strain>
    </source>
</reference>
<dbReference type="Pfam" id="PF01501">
    <property type="entry name" value="Glyco_transf_8"/>
    <property type="match status" value="1"/>
</dbReference>
<dbReference type="InterPro" id="IPR002495">
    <property type="entry name" value="Glyco_trans_8"/>
</dbReference>
<organism evidence="1 2">
    <name type="scientific">Paragemmobacter straminiformis</name>
    <dbReference type="NCBI Taxonomy" id="2045119"/>
    <lineage>
        <taxon>Bacteria</taxon>
        <taxon>Pseudomonadati</taxon>
        <taxon>Pseudomonadota</taxon>
        <taxon>Alphaproteobacteria</taxon>
        <taxon>Rhodobacterales</taxon>
        <taxon>Paracoccaceae</taxon>
        <taxon>Paragemmobacter</taxon>
    </lineage>
</organism>
<evidence type="ECO:0000313" key="1">
    <source>
        <dbReference type="EMBL" id="MBC2836150.1"/>
    </source>
</evidence>
<dbReference type="EMBL" id="JACLQD010000003">
    <property type="protein sequence ID" value="MBC2836150.1"/>
    <property type="molecule type" value="Genomic_DNA"/>
</dbReference>
<dbReference type="Gene3D" id="3.90.550.10">
    <property type="entry name" value="Spore Coat Polysaccharide Biosynthesis Protein SpsA, Chain A"/>
    <property type="match status" value="1"/>
</dbReference>
<sequence>MMNVFIGFDEREAIAYHVCVNSIIRHSSDVVAVTPLALKNLSTYKETHSDGSNAFIYTRFLVPSLMNYQGWALFIDGDMILRDDLAKLWALRDESKAVLCVHHDYKTRQSTKYLGSANEDYPRKNWSSVVLWNCGHPANRVVTPDFVAKGTGAQLHRFTWLSDDLVGELPKVWNWLPDELGENPDAKLLHYTLGTPCFHEYADTPMGSEWHRERMLTDYCAQRD</sequence>
<dbReference type="Proteomes" id="UP000555411">
    <property type="component" value="Unassembled WGS sequence"/>
</dbReference>
<dbReference type="InterPro" id="IPR029044">
    <property type="entry name" value="Nucleotide-diphossugar_trans"/>
</dbReference>
<accession>A0A842I8H8</accession>
<protein>
    <submittedName>
        <fullName evidence="1">Glycosyltransferase</fullName>
    </submittedName>
</protein>
<keyword evidence="2" id="KW-1185">Reference proteome</keyword>
<proteinExistence type="predicted"/>
<dbReference type="AlphaFoldDB" id="A0A842I8H8"/>
<dbReference type="RefSeq" id="WP_185797763.1">
    <property type="nucleotide sequence ID" value="NZ_JACLQD010000003.1"/>
</dbReference>